<protein>
    <submittedName>
        <fullName evidence="1">Isomerase</fullName>
    </submittedName>
</protein>
<dbReference type="EMBL" id="SMKR01000230">
    <property type="protein sequence ID" value="TDD14468.1"/>
    <property type="molecule type" value="Genomic_DNA"/>
</dbReference>
<dbReference type="AlphaFoldDB" id="A0A4R4W723"/>
<dbReference type="SUPFAM" id="SSF55331">
    <property type="entry name" value="Tautomerase/MIF"/>
    <property type="match status" value="1"/>
</dbReference>
<sequence length="123" mass="12966">MPQISVEYSESLSSVFDRRGFASTFHPAASALIGSALPGFKTRFRTTGDEVIGEGGAGQAMVHAELAILPGRDDEIKSRLGELAVATLCDHIAGGTGLDIQVTVEVRDLATYHKRVLPPATDG</sequence>
<reference evidence="1 2" key="1">
    <citation type="submission" date="2019-02" db="EMBL/GenBank/DDBJ databases">
        <title>Draft genome sequences of novel Actinobacteria.</title>
        <authorList>
            <person name="Sahin N."/>
            <person name="Ay H."/>
            <person name="Saygin H."/>
        </authorList>
    </citation>
    <scope>NUCLEOTIDE SEQUENCE [LARGE SCALE GENOMIC DNA]</scope>
    <source>
        <strain evidence="1 2">16K104</strain>
    </source>
</reference>
<dbReference type="Proteomes" id="UP000295172">
    <property type="component" value="Unassembled WGS sequence"/>
</dbReference>
<proteinExistence type="predicted"/>
<keyword evidence="2" id="KW-1185">Reference proteome</keyword>
<comment type="caution">
    <text evidence="1">The sequence shown here is derived from an EMBL/GenBank/DDBJ whole genome shotgun (WGS) entry which is preliminary data.</text>
</comment>
<evidence type="ECO:0000313" key="2">
    <source>
        <dbReference type="Proteomes" id="UP000295172"/>
    </source>
</evidence>
<dbReference type="PANTHER" id="PTHR37950:SF1">
    <property type="entry name" value="4-HYDROXYPHENYLACETATE CATABOLISM PROTEIN"/>
    <property type="match status" value="1"/>
</dbReference>
<gene>
    <name evidence="1" type="ORF">E1218_33005</name>
</gene>
<dbReference type="GO" id="GO:0008704">
    <property type="term" value="F:5-carboxymethyl-2-hydroxymuconate delta-isomerase activity"/>
    <property type="evidence" value="ECO:0007669"/>
    <property type="project" value="InterPro"/>
</dbReference>
<dbReference type="InterPro" id="IPR014347">
    <property type="entry name" value="Tautomerase/MIF_sf"/>
</dbReference>
<dbReference type="Gene3D" id="3.30.429.10">
    <property type="entry name" value="Macrophage Migration Inhibitory Factor"/>
    <property type="match status" value="1"/>
</dbReference>
<dbReference type="InterPro" id="IPR004220">
    <property type="entry name" value="5-COMe_2-OHmuconate_Isoase"/>
</dbReference>
<dbReference type="Pfam" id="PF02962">
    <property type="entry name" value="CHMI"/>
    <property type="match status" value="1"/>
</dbReference>
<organism evidence="1 2">
    <name type="scientific">Kribbella turkmenica</name>
    <dbReference type="NCBI Taxonomy" id="2530375"/>
    <lineage>
        <taxon>Bacteria</taxon>
        <taxon>Bacillati</taxon>
        <taxon>Actinomycetota</taxon>
        <taxon>Actinomycetes</taxon>
        <taxon>Propionibacteriales</taxon>
        <taxon>Kribbellaceae</taxon>
        <taxon>Kribbella</taxon>
    </lineage>
</organism>
<name>A0A4R4W723_9ACTN</name>
<evidence type="ECO:0000313" key="1">
    <source>
        <dbReference type="EMBL" id="TDD14468.1"/>
    </source>
</evidence>
<accession>A0A4R4W723</accession>
<dbReference type="RefSeq" id="WP_132326973.1">
    <property type="nucleotide sequence ID" value="NZ_SMKR01000230.1"/>
</dbReference>
<dbReference type="OrthoDB" id="7203947at2"/>
<keyword evidence="1" id="KW-0413">Isomerase</keyword>
<dbReference type="PANTHER" id="PTHR37950">
    <property type="entry name" value="4-HYDROXYPHENYLACETATE CATABOLISM PROTEIN"/>
    <property type="match status" value="1"/>
</dbReference>